<name>A0A0G1MY88_9BACT</name>
<dbReference type="GO" id="GO:0046872">
    <property type="term" value="F:metal ion binding"/>
    <property type="evidence" value="ECO:0007669"/>
    <property type="project" value="UniProtKB-KW"/>
</dbReference>
<evidence type="ECO:0000256" key="6">
    <source>
        <dbReference type="ARBA" id="ARBA00022840"/>
    </source>
</evidence>
<dbReference type="SUPFAM" id="SSF81301">
    <property type="entry name" value="Nucleotidyltransferase"/>
    <property type="match status" value="1"/>
</dbReference>
<evidence type="ECO:0000256" key="1">
    <source>
        <dbReference type="ARBA" id="ARBA00022679"/>
    </source>
</evidence>
<organism evidence="12 13">
    <name type="scientific">Candidatus Magasanikbacteria bacterium GW2011_GWC2_45_8</name>
    <dbReference type="NCBI Taxonomy" id="1619050"/>
    <lineage>
        <taxon>Bacteria</taxon>
        <taxon>Candidatus Magasanikiibacteriota</taxon>
    </lineage>
</organism>
<dbReference type="InterPro" id="IPR006675">
    <property type="entry name" value="HDIG_dom"/>
</dbReference>
<proteinExistence type="inferred from homology"/>
<evidence type="ECO:0000256" key="8">
    <source>
        <dbReference type="ARBA" id="ARBA00022884"/>
    </source>
</evidence>
<keyword evidence="3" id="KW-0548">Nucleotidyltransferase</keyword>
<dbReference type="Pfam" id="PF01966">
    <property type="entry name" value="HD"/>
    <property type="match status" value="1"/>
</dbReference>
<dbReference type="InterPro" id="IPR002646">
    <property type="entry name" value="PolA_pol_head_dom"/>
</dbReference>
<dbReference type="Gene3D" id="3.30.460.10">
    <property type="entry name" value="Beta Polymerase, domain 2"/>
    <property type="match status" value="1"/>
</dbReference>
<dbReference type="InterPro" id="IPR050124">
    <property type="entry name" value="tRNA_CCA-adding_enzyme"/>
</dbReference>
<evidence type="ECO:0000256" key="4">
    <source>
        <dbReference type="ARBA" id="ARBA00022723"/>
    </source>
</evidence>
<evidence type="ECO:0000259" key="10">
    <source>
        <dbReference type="Pfam" id="PF01743"/>
    </source>
</evidence>
<keyword evidence="7" id="KW-0460">Magnesium</keyword>
<dbReference type="CDD" id="cd05398">
    <property type="entry name" value="NT_ClassII-CCAase"/>
    <property type="match status" value="1"/>
</dbReference>
<protein>
    <submittedName>
        <fullName evidence="12">tRNA nucleotidyltransferase/poly(A) polymerase</fullName>
    </submittedName>
</protein>
<evidence type="ECO:0000259" key="11">
    <source>
        <dbReference type="Pfam" id="PF01966"/>
    </source>
</evidence>
<keyword evidence="1 9" id="KW-0808">Transferase</keyword>
<gene>
    <name evidence="12" type="ORF">UX20_C0029G0014</name>
</gene>
<keyword evidence="4" id="KW-0479">Metal-binding</keyword>
<accession>A0A0G1MY88</accession>
<dbReference type="PANTHER" id="PTHR47545:SF1">
    <property type="entry name" value="MULTIFUNCTIONAL CCA PROTEIN"/>
    <property type="match status" value="1"/>
</dbReference>
<dbReference type="NCBIfam" id="TIGR00277">
    <property type="entry name" value="HDIG"/>
    <property type="match status" value="1"/>
</dbReference>
<keyword evidence="6" id="KW-0067">ATP-binding</keyword>
<dbReference type="GO" id="GO:0003723">
    <property type="term" value="F:RNA binding"/>
    <property type="evidence" value="ECO:0007669"/>
    <property type="project" value="UniProtKB-KW"/>
</dbReference>
<dbReference type="STRING" id="1619050.UX20_C0029G0014"/>
<evidence type="ECO:0000256" key="2">
    <source>
        <dbReference type="ARBA" id="ARBA00022694"/>
    </source>
</evidence>
<dbReference type="Pfam" id="PF01743">
    <property type="entry name" value="PolyA_pol"/>
    <property type="match status" value="1"/>
</dbReference>
<sequence>MTQECQTTPITERISASWEQEPCLAWIKTFLDEVPEASLYMVGGAVRDSILERPNKDYDIVACGVTPEKLAAQLKKIGKVDLVGVNFGVFKFHPANVSNPQYFIDIALPRTEIPAGTGGSRDVEVASDPHTPIETDLARRDFTFNALAFNLRTHTLIDPHGGRADLDARVVRAVGDPRARFQEDYTRVLRALRFAVQLDAKIEPDTWDALKQFTGNLLDTRENKRLVPPETIGIEFLKALHADPLKTLELWDASGALPIVMPEIATLQTCEQSPDVHSEGTVWEHTLTALRVLTTKDFTERFGNADLLTQLGVLLHDVGKPITQSEPDPKNGRIHFFGHEKEGAQIIPRMRERIKFDSAQEHSPFHVSMDDLAWIIENHMVSGAMRASTIERKFITRAERGKALQAVMFCDAYGTFDAQGRNGAEGYKQFVENPINKVRVALQVSADAKNPLVCAADLMARGVKPGPELGALLKEAREIELNGEHNKEKIMSALLKGATNES</sequence>
<dbReference type="GO" id="GO:0016779">
    <property type="term" value="F:nucleotidyltransferase activity"/>
    <property type="evidence" value="ECO:0007669"/>
    <property type="project" value="UniProtKB-KW"/>
</dbReference>
<evidence type="ECO:0000256" key="7">
    <source>
        <dbReference type="ARBA" id="ARBA00022842"/>
    </source>
</evidence>
<dbReference type="InterPro" id="IPR043519">
    <property type="entry name" value="NT_sf"/>
</dbReference>
<evidence type="ECO:0000313" key="13">
    <source>
        <dbReference type="Proteomes" id="UP000034911"/>
    </source>
</evidence>
<evidence type="ECO:0000256" key="9">
    <source>
        <dbReference type="RuleBase" id="RU003953"/>
    </source>
</evidence>
<keyword evidence="2" id="KW-0819">tRNA processing</keyword>
<keyword evidence="8 9" id="KW-0694">RNA-binding</keyword>
<dbReference type="Gene3D" id="1.10.3090.10">
    <property type="entry name" value="cca-adding enzyme, domain 2"/>
    <property type="match status" value="1"/>
</dbReference>
<evidence type="ECO:0000256" key="3">
    <source>
        <dbReference type="ARBA" id="ARBA00022695"/>
    </source>
</evidence>
<evidence type="ECO:0000256" key="5">
    <source>
        <dbReference type="ARBA" id="ARBA00022741"/>
    </source>
</evidence>
<dbReference type="SUPFAM" id="SSF81891">
    <property type="entry name" value="Poly A polymerase C-terminal region-like"/>
    <property type="match status" value="1"/>
</dbReference>
<comment type="caution">
    <text evidence="12">The sequence shown here is derived from an EMBL/GenBank/DDBJ whole genome shotgun (WGS) entry which is preliminary data.</text>
</comment>
<dbReference type="Proteomes" id="UP000034911">
    <property type="component" value="Unassembled WGS sequence"/>
</dbReference>
<dbReference type="InterPro" id="IPR006674">
    <property type="entry name" value="HD_domain"/>
</dbReference>
<keyword evidence="5" id="KW-0547">Nucleotide-binding</keyword>
<reference evidence="12 13" key="1">
    <citation type="journal article" date="2015" name="Nature">
        <title>rRNA introns, odd ribosomes, and small enigmatic genomes across a large radiation of phyla.</title>
        <authorList>
            <person name="Brown C.T."/>
            <person name="Hug L.A."/>
            <person name="Thomas B.C."/>
            <person name="Sharon I."/>
            <person name="Castelle C.J."/>
            <person name="Singh A."/>
            <person name="Wilkins M.J."/>
            <person name="Williams K.H."/>
            <person name="Banfield J.F."/>
        </authorList>
    </citation>
    <scope>NUCLEOTIDE SEQUENCE [LARGE SCALE GENOMIC DNA]</scope>
</reference>
<dbReference type="InterPro" id="IPR003607">
    <property type="entry name" value="HD/PDEase_dom"/>
</dbReference>
<feature type="domain" description="HD" evidence="11">
    <location>
        <begin position="283"/>
        <end position="399"/>
    </location>
</feature>
<dbReference type="AlphaFoldDB" id="A0A0G1MY88"/>
<comment type="similarity">
    <text evidence="9">Belongs to the tRNA nucleotidyltransferase/poly(A) polymerase family.</text>
</comment>
<dbReference type="GO" id="GO:0005524">
    <property type="term" value="F:ATP binding"/>
    <property type="evidence" value="ECO:0007669"/>
    <property type="project" value="UniProtKB-KW"/>
</dbReference>
<dbReference type="GO" id="GO:0008033">
    <property type="term" value="P:tRNA processing"/>
    <property type="evidence" value="ECO:0007669"/>
    <property type="project" value="UniProtKB-KW"/>
</dbReference>
<dbReference type="EMBL" id="LCLH01000029">
    <property type="protein sequence ID" value="KKU13189.1"/>
    <property type="molecule type" value="Genomic_DNA"/>
</dbReference>
<feature type="domain" description="Poly A polymerase head" evidence="10">
    <location>
        <begin position="39"/>
        <end position="172"/>
    </location>
</feature>
<dbReference type="PANTHER" id="PTHR47545">
    <property type="entry name" value="MULTIFUNCTIONAL CCA PROTEIN"/>
    <property type="match status" value="1"/>
</dbReference>
<evidence type="ECO:0000313" key="12">
    <source>
        <dbReference type="EMBL" id="KKU13189.1"/>
    </source>
</evidence>
<dbReference type="CDD" id="cd00077">
    <property type="entry name" value="HDc"/>
    <property type="match status" value="1"/>
</dbReference>